<dbReference type="SMART" id="SM00530">
    <property type="entry name" value="HTH_XRE"/>
    <property type="match status" value="1"/>
</dbReference>
<dbReference type="eggNOG" id="COG1396">
    <property type="taxonomic scope" value="Bacteria"/>
</dbReference>
<dbReference type="GeneID" id="66961927"/>
<dbReference type="STRING" id="137591.AO080_05340"/>
<gene>
    <name evidence="1" type="ORF">QX99_01923</name>
</gene>
<accession>A0A0D1K8Q8</accession>
<dbReference type="EMBL" id="JWHU01000035">
    <property type="protein sequence ID" value="KIU19442.1"/>
    <property type="molecule type" value="Genomic_DNA"/>
</dbReference>
<dbReference type="InterPro" id="IPR011990">
    <property type="entry name" value="TPR-like_helical_dom_sf"/>
</dbReference>
<evidence type="ECO:0000313" key="2">
    <source>
        <dbReference type="Proteomes" id="UP000032287"/>
    </source>
</evidence>
<organism evidence="1 2">
    <name type="scientific">Weissella cibaria</name>
    <dbReference type="NCBI Taxonomy" id="137591"/>
    <lineage>
        <taxon>Bacteria</taxon>
        <taxon>Bacillati</taxon>
        <taxon>Bacillota</taxon>
        <taxon>Bacilli</taxon>
        <taxon>Lactobacillales</taxon>
        <taxon>Lactobacillaceae</taxon>
        <taxon>Weissella</taxon>
    </lineage>
</organism>
<dbReference type="PROSITE" id="PS50943">
    <property type="entry name" value="HTH_CROC1"/>
    <property type="match status" value="1"/>
</dbReference>
<dbReference type="RefSeq" id="WP_010373405.1">
    <property type="nucleotide sequence ID" value="NZ_BJEF01000004.1"/>
</dbReference>
<evidence type="ECO:0000313" key="1">
    <source>
        <dbReference type="EMBL" id="KIU19442.1"/>
    </source>
</evidence>
<dbReference type="InterPro" id="IPR010982">
    <property type="entry name" value="Lambda_DNA-bd_dom_sf"/>
</dbReference>
<dbReference type="InterPro" id="IPR001387">
    <property type="entry name" value="Cro/C1-type_HTH"/>
</dbReference>
<dbReference type="PATRIC" id="fig|137591.25.peg.1894"/>
<protein>
    <submittedName>
        <fullName evidence="1">ATP-dependent transcriptional regulator</fullName>
    </submittedName>
</protein>
<dbReference type="AlphaFoldDB" id="A0A0D1K8Q8"/>
<sequence>MKVLSGALKRRREQLGISQAEAAEGICHQSLLSRIERLDEVSNITVLQKLCDRLQLTVSDVARMDNRMLTTLSVVRQLIERREIEQAAEALENPGLMSRIPVFAYPEYNVLSARVALAENRIADAMQLLQLALGDVEKHQYELTVEIFTEMGATWLAQGEHINASECFERARGIIHRLPRDVQLSMARVIAHTNRHRAEMYLAVEDPQRAMERVTEAIGILPAPEVTDYHEMVELQMLRSRCADALSLEEESTNAKMLVYAAAEFSKDAKLQDDVKQYLAPVMPEEV</sequence>
<comment type="caution">
    <text evidence="1">The sequence shown here is derived from an EMBL/GenBank/DDBJ whole genome shotgun (WGS) entry which is preliminary data.</text>
</comment>
<dbReference type="Pfam" id="PF01381">
    <property type="entry name" value="HTH_3"/>
    <property type="match status" value="1"/>
</dbReference>
<reference evidence="1 2" key="1">
    <citation type="journal article" date="2015" name="Microbiology (Mosc.)">
        <title>Genomics of the Weissella cibaria species with an examination of its metabolic traits.</title>
        <authorList>
            <person name="Lynch K.M."/>
            <person name="Lucid A."/>
            <person name="Arendt E.K."/>
            <person name="Sleator R.D."/>
            <person name="Lucey B."/>
            <person name="Coffey A."/>
        </authorList>
    </citation>
    <scope>NUCLEOTIDE SEQUENCE [LARGE SCALE GENOMIC DNA]</scope>
    <source>
        <strain evidence="1 2">MG1</strain>
    </source>
</reference>
<dbReference type="Proteomes" id="UP000032287">
    <property type="component" value="Unassembled WGS sequence"/>
</dbReference>
<dbReference type="SUPFAM" id="SSF47413">
    <property type="entry name" value="lambda repressor-like DNA-binding domains"/>
    <property type="match status" value="1"/>
</dbReference>
<dbReference type="Gene3D" id="1.25.40.10">
    <property type="entry name" value="Tetratricopeptide repeat domain"/>
    <property type="match status" value="1"/>
</dbReference>
<proteinExistence type="predicted"/>
<dbReference type="GO" id="GO:0003677">
    <property type="term" value="F:DNA binding"/>
    <property type="evidence" value="ECO:0007669"/>
    <property type="project" value="InterPro"/>
</dbReference>
<dbReference type="SUPFAM" id="SSF48452">
    <property type="entry name" value="TPR-like"/>
    <property type="match status" value="1"/>
</dbReference>
<keyword evidence="2" id="KW-1185">Reference proteome</keyword>
<name>A0A0D1K8Q8_9LACO</name>
<dbReference type="CDD" id="cd00093">
    <property type="entry name" value="HTH_XRE"/>
    <property type="match status" value="1"/>
</dbReference>